<dbReference type="FunFam" id="3.30.565.10:FF:000010">
    <property type="entry name" value="Sensor histidine kinase RcsC"/>
    <property type="match status" value="1"/>
</dbReference>
<dbReference type="SMART" id="SM00388">
    <property type="entry name" value="HisKA"/>
    <property type="match status" value="1"/>
</dbReference>
<keyword evidence="7" id="KW-0902">Two-component regulatory system</keyword>
<dbReference type="GO" id="GO:0000155">
    <property type="term" value="F:phosphorelay sensor kinase activity"/>
    <property type="evidence" value="ECO:0007669"/>
    <property type="project" value="InterPro"/>
</dbReference>
<dbReference type="PRINTS" id="PR00344">
    <property type="entry name" value="BCTRLSENSOR"/>
</dbReference>
<proteinExistence type="inferred from homology"/>
<dbReference type="EMBL" id="VIRS01000025">
    <property type="protein sequence ID" value="TQS41527.1"/>
    <property type="molecule type" value="Genomic_DNA"/>
</dbReference>
<evidence type="ECO:0000256" key="1">
    <source>
        <dbReference type="ARBA" id="ARBA00000085"/>
    </source>
</evidence>
<evidence type="ECO:0000256" key="3">
    <source>
        <dbReference type="ARBA" id="ARBA00006402"/>
    </source>
</evidence>
<gene>
    <name evidence="10" type="ORF">FL583_29010</name>
</gene>
<dbReference type="AlphaFoldDB" id="A0A545AJL0"/>
<dbReference type="SMART" id="SM00387">
    <property type="entry name" value="HATPase_c"/>
    <property type="match status" value="1"/>
</dbReference>
<dbReference type="RefSeq" id="WP_142708031.1">
    <property type="nucleotide sequence ID" value="NZ_VIRS01000025.1"/>
</dbReference>
<keyword evidence="5" id="KW-0597">Phosphoprotein</keyword>
<dbReference type="CDD" id="cd00082">
    <property type="entry name" value="HisKA"/>
    <property type="match status" value="1"/>
</dbReference>
<dbReference type="InterPro" id="IPR004358">
    <property type="entry name" value="Sig_transdc_His_kin-like_C"/>
</dbReference>
<dbReference type="InterPro" id="IPR003661">
    <property type="entry name" value="HisK_dim/P_dom"/>
</dbReference>
<dbReference type="PROSITE" id="PS50109">
    <property type="entry name" value="HIS_KIN"/>
    <property type="match status" value="1"/>
</dbReference>
<comment type="similarity">
    <text evidence="3">In the N-terminal section; belongs to the phytochrome family.</text>
</comment>
<dbReference type="Gene3D" id="1.10.287.130">
    <property type="match status" value="1"/>
</dbReference>
<dbReference type="SUPFAM" id="SSF55874">
    <property type="entry name" value="ATPase domain of HSP90 chaperone/DNA topoisomerase II/histidine kinase"/>
    <property type="match status" value="1"/>
</dbReference>
<dbReference type="SUPFAM" id="SSF47384">
    <property type="entry name" value="Homodimeric domain of signal transducing histidine kinase"/>
    <property type="match status" value="1"/>
</dbReference>
<organism evidence="10 11">
    <name type="scientific">Cryptosporangium phraense</name>
    <dbReference type="NCBI Taxonomy" id="2593070"/>
    <lineage>
        <taxon>Bacteria</taxon>
        <taxon>Bacillati</taxon>
        <taxon>Actinomycetota</taxon>
        <taxon>Actinomycetes</taxon>
        <taxon>Cryptosporangiales</taxon>
        <taxon>Cryptosporangiaceae</taxon>
        <taxon>Cryptosporangium</taxon>
    </lineage>
</organism>
<evidence type="ECO:0000256" key="4">
    <source>
        <dbReference type="ARBA" id="ARBA00012438"/>
    </source>
</evidence>
<dbReference type="EC" id="2.7.13.3" evidence="4"/>
<evidence type="ECO:0000313" key="11">
    <source>
        <dbReference type="Proteomes" id="UP000317982"/>
    </source>
</evidence>
<dbReference type="Pfam" id="PF00512">
    <property type="entry name" value="HisKA"/>
    <property type="match status" value="1"/>
</dbReference>
<reference evidence="10 11" key="1">
    <citation type="submission" date="2019-07" db="EMBL/GenBank/DDBJ databases">
        <title>Cryptosporangium phraense sp. nov., isolated from plant litter.</title>
        <authorList>
            <person name="Suriyachadkun C."/>
        </authorList>
    </citation>
    <scope>NUCLEOTIDE SEQUENCE [LARGE SCALE GENOMIC DNA]</scope>
    <source>
        <strain evidence="10 11">A-T 5661</strain>
    </source>
</reference>
<evidence type="ECO:0000256" key="6">
    <source>
        <dbReference type="ARBA" id="ARBA00022777"/>
    </source>
</evidence>
<keyword evidence="6" id="KW-0418">Kinase</keyword>
<keyword evidence="6" id="KW-0808">Transferase</keyword>
<dbReference type="PANTHER" id="PTHR45339:SF1">
    <property type="entry name" value="HYBRID SIGNAL TRANSDUCTION HISTIDINE KINASE J"/>
    <property type="match status" value="1"/>
</dbReference>
<sequence>MTGGSSDVGALVAEIKALRAELDDTSRGLMALYAELSAQTDALERARVAAEDATRAKAAFLADMGHEIRNPLNSVIGFAELLGETELSGEQADYLRPIQAAGEHLRSLMDDLLDFSKLEAGHFTFESITFDLVSCIEDALAIAAPQAAAKEIGLAAVFEPDSPRTARGDPTRIRQILVNLLVNAVKFTAEGNVWVELTCRNRDSGRACLSLSVHDTGIGIAADALERIFVPFAQADVSTTRRFGGTGLGLSIARELSQRMDGELTVSSELGVGSTFTSTVHLEIDRATITEPDDQPLTGRTVQLTHEDAVTERALGVHLASWGAQVRPDPEGAVLAVVGAERLPETAPGVPVLVVAPLSTRRSELDVAPGVTAVLHSPLRRAHLRAAVDEALAAATDPHLA</sequence>
<evidence type="ECO:0000256" key="5">
    <source>
        <dbReference type="ARBA" id="ARBA00022553"/>
    </source>
</evidence>
<evidence type="ECO:0000256" key="7">
    <source>
        <dbReference type="ARBA" id="ARBA00023012"/>
    </source>
</evidence>
<dbReference type="InParanoid" id="A0A545AJL0"/>
<keyword evidence="11" id="KW-1185">Reference proteome</keyword>
<comment type="catalytic activity">
    <reaction evidence="1">
        <text>ATP + protein L-histidine = ADP + protein N-phospho-L-histidine.</text>
        <dbReference type="EC" id="2.7.13.3"/>
    </reaction>
</comment>
<accession>A0A545AJL0</accession>
<dbReference type="InterPro" id="IPR036890">
    <property type="entry name" value="HATPase_C_sf"/>
</dbReference>
<name>A0A545AJL0_9ACTN</name>
<dbReference type="Proteomes" id="UP000317982">
    <property type="component" value="Unassembled WGS sequence"/>
</dbReference>
<comment type="caution">
    <text evidence="10">The sequence shown here is derived from an EMBL/GenBank/DDBJ whole genome shotgun (WGS) entry which is preliminary data.</text>
</comment>
<evidence type="ECO:0000256" key="2">
    <source>
        <dbReference type="ARBA" id="ARBA00004236"/>
    </source>
</evidence>
<dbReference type="InterPro" id="IPR003594">
    <property type="entry name" value="HATPase_dom"/>
</dbReference>
<dbReference type="InterPro" id="IPR005467">
    <property type="entry name" value="His_kinase_dom"/>
</dbReference>
<evidence type="ECO:0000313" key="10">
    <source>
        <dbReference type="EMBL" id="TQS41527.1"/>
    </source>
</evidence>
<dbReference type="Pfam" id="PF02518">
    <property type="entry name" value="HATPase_c"/>
    <property type="match status" value="1"/>
</dbReference>
<dbReference type="InterPro" id="IPR036097">
    <property type="entry name" value="HisK_dim/P_sf"/>
</dbReference>
<protein>
    <recommendedName>
        <fullName evidence="8">Circadian input-output histidine kinase CikA</fullName>
        <ecNumber evidence="4">2.7.13.3</ecNumber>
    </recommendedName>
</protein>
<feature type="domain" description="Histidine kinase" evidence="9">
    <location>
        <begin position="63"/>
        <end position="284"/>
    </location>
</feature>
<dbReference type="GO" id="GO:0005886">
    <property type="term" value="C:plasma membrane"/>
    <property type="evidence" value="ECO:0007669"/>
    <property type="project" value="UniProtKB-SubCell"/>
</dbReference>
<dbReference type="PANTHER" id="PTHR45339">
    <property type="entry name" value="HYBRID SIGNAL TRANSDUCTION HISTIDINE KINASE J"/>
    <property type="match status" value="1"/>
</dbReference>
<evidence type="ECO:0000256" key="8">
    <source>
        <dbReference type="ARBA" id="ARBA00074306"/>
    </source>
</evidence>
<evidence type="ECO:0000259" key="9">
    <source>
        <dbReference type="PROSITE" id="PS50109"/>
    </source>
</evidence>
<dbReference type="Gene3D" id="3.30.565.10">
    <property type="entry name" value="Histidine kinase-like ATPase, C-terminal domain"/>
    <property type="match status" value="1"/>
</dbReference>
<dbReference type="CDD" id="cd16922">
    <property type="entry name" value="HATPase_EvgS-ArcB-TorS-like"/>
    <property type="match status" value="1"/>
</dbReference>
<dbReference type="OrthoDB" id="9757990at2"/>
<comment type="subcellular location">
    <subcellularLocation>
        <location evidence="2">Cell membrane</location>
    </subcellularLocation>
</comment>